<reference evidence="5 6" key="1">
    <citation type="submission" date="2012-08" db="EMBL/GenBank/DDBJ databases">
        <title>Whole genome shotgun sequence of Gordonia namibiensis NBRC 108229.</title>
        <authorList>
            <person name="Isaki-Nakamura S."/>
            <person name="Hosoyama A."/>
            <person name="Tsuchikane K."/>
            <person name="Katsumata H."/>
            <person name="Baba S."/>
            <person name="Yamazaki S."/>
            <person name="Fujita N."/>
        </authorList>
    </citation>
    <scope>NUCLEOTIDE SEQUENCE [LARGE SCALE GENOMIC DNA]</scope>
    <source>
        <strain evidence="5 6">NBRC 108229</strain>
    </source>
</reference>
<dbReference type="InterPro" id="IPR013653">
    <property type="entry name" value="GCN5-like_dom"/>
</dbReference>
<dbReference type="InterPro" id="IPR050680">
    <property type="entry name" value="YpeA/RimI_acetyltransf"/>
</dbReference>
<name>K6X4J0_9ACTN</name>
<dbReference type="GO" id="GO:0016747">
    <property type="term" value="F:acyltransferase activity, transferring groups other than amino-acyl groups"/>
    <property type="evidence" value="ECO:0007669"/>
    <property type="project" value="InterPro"/>
</dbReference>
<dbReference type="InterPro" id="IPR016181">
    <property type="entry name" value="Acyl_CoA_acyltransferase"/>
</dbReference>
<evidence type="ECO:0000256" key="3">
    <source>
        <dbReference type="SAM" id="MobiDB-lite"/>
    </source>
</evidence>
<dbReference type="EMBL" id="BAHE01000020">
    <property type="protein sequence ID" value="GAC00997.1"/>
    <property type="molecule type" value="Genomic_DNA"/>
</dbReference>
<evidence type="ECO:0000256" key="2">
    <source>
        <dbReference type="ARBA" id="ARBA00023315"/>
    </source>
</evidence>
<dbReference type="PROSITE" id="PS51186">
    <property type="entry name" value="GNAT"/>
    <property type="match status" value="1"/>
</dbReference>
<protein>
    <submittedName>
        <fullName evidence="5">Putative acetyltransferase</fullName>
    </submittedName>
</protein>
<evidence type="ECO:0000259" key="4">
    <source>
        <dbReference type="PROSITE" id="PS51186"/>
    </source>
</evidence>
<dbReference type="AlphaFoldDB" id="K6X4J0"/>
<keyword evidence="1 5" id="KW-0808">Transferase</keyword>
<proteinExistence type="predicted"/>
<feature type="region of interest" description="Disordered" evidence="3">
    <location>
        <begin position="45"/>
        <end position="71"/>
    </location>
</feature>
<dbReference type="PANTHER" id="PTHR43420:SF3">
    <property type="entry name" value="N-ACETYLTRANSFERASE DOMAIN-CONTAINING PROTEIN"/>
    <property type="match status" value="1"/>
</dbReference>
<evidence type="ECO:0000313" key="6">
    <source>
        <dbReference type="Proteomes" id="UP000035058"/>
    </source>
</evidence>
<gene>
    <name evidence="5" type="ORF">GONAM_20_01420</name>
</gene>
<dbReference type="Proteomes" id="UP000035058">
    <property type="component" value="Unassembled WGS sequence"/>
</dbReference>
<evidence type="ECO:0000313" key="5">
    <source>
        <dbReference type="EMBL" id="GAC00997.1"/>
    </source>
</evidence>
<sequence>MSCVARFLRACFRPARVSPFRSPSLLSERETDPRELGPDRIAGYRRRVTGSVDESAGGTERSGYTPLDNPARAALTGPHARFAERVGTALRYHPDVCPMAALPDGPTAEEWADAARLVGPGGALFLPVVADTPPAGWQSKMHLPGVQMVDVGVPARPDDAVIRLTADDVPEMTDLVRRTRPGPFRKRTIEMGTYLGIRRNGRLIAMGGERLTLLGHTEISAVCTDPDHRGQGLASRLVLALAQGIGDRGATPILHAEATNVNAIRLYEQLGFQVRKEVLFQVVIAPS</sequence>
<keyword evidence="2" id="KW-0012">Acyltransferase</keyword>
<dbReference type="SUPFAM" id="SSF55729">
    <property type="entry name" value="Acyl-CoA N-acyltransferases (Nat)"/>
    <property type="match status" value="1"/>
</dbReference>
<dbReference type="CDD" id="cd04301">
    <property type="entry name" value="NAT_SF"/>
    <property type="match status" value="1"/>
</dbReference>
<keyword evidence="6" id="KW-1185">Reference proteome</keyword>
<dbReference type="PANTHER" id="PTHR43420">
    <property type="entry name" value="ACETYLTRANSFERASE"/>
    <property type="match status" value="1"/>
</dbReference>
<comment type="caution">
    <text evidence="5">The sequence shown here is derived from an EMBL/GenBank/DDBJ whole genome shotgun (WGS) entry which is preliminary data.</text>
</comment>
<feature type="domain" description="N-acetyltransferase" evidence="4">
    <location>
        <begin position="159"/>
        <end position="287"/>
    </location>
</feature>
<dbReference type="Pfam" id="PF08445">
    <property type="entry name" value="FR47"/>
    <property type="match status" value="1"/>
</dbReference>
<organism evidence="5 6">
    <name type="scientific">Gordonia namibiensis NBRC 108229</name>
    <dbReference type="NCBI Taxonomy" id="1208314"/>
    <lineage>
        <taxon>Bacteria</taxon>
        <taxon>Bacillati</taxon>
        <taxon>Actinomycetota</taxon>
        <taxon>Actinomycetes</taxon>
        <taxon>Mycobacteriales</taxon>
        <taxon>Gordoniaceae</taxon>
        <taxon>Gordonia</taxon>
    </lineage>
</organism>
<dbReference type="Gene3D" id="3.40.630.30">
    <property type="match status" value="1"/>
</dbReference>
<dbReference type="InterPro" id="IPR000182">
    <property type="entry name" value="GNAT_dom"/>
</dbReference>
<evidence type="ECO:0000256" key="1">
    <source>
        <dbReference type="ARBA" id="ARBA00022679"/>
    </source>
</evidence>
<accession>K6X4J0</accession>